<evidence type="ECO:0000256" key="1">
    <source>
        <dbReference type="SAM" id="MobiDB-lite"/>
    </source>
</evidence>
<proteinExistence type="predicted"/>
<dbReference type="Proteomes" id="UP001342631">
    <property type="component" value="Unassembled WGS sequence"/>
</dbReference>
<accession>A0ABQ6QU38</accession>
<name>A0ABQ6QU38_9BACT</name>
<feature type="region of interest" description="Disordered" evidence="1">
    <location>
        <begin position="85"/>
        <end position="112"/>
    </location>
</feature>
<protein>
    <submittedName>
        <fullName evidence="2">Uncharacterized protein</fullName>
    </submittedName>
</protein>
<evidence type="ECO:0000313" key="3">
    <source>
        <dbReference type="Proteomes" id="UP001342631"/>
    </source>
</evidence>
<organism evidence="2 3">
    <name type="scientific">Corallococcus caeni</name>
    <dbReference type="NCBI Taxonomy" id="3082388"/>
    <lineage>
        <taxon>Bacteria</taxon>
        <taxon>Pseudomonadati</taxon>
        <taxon>Myxococcota</taxon>
        <taxon>Myxococcia</taxon>
        <taxon>Myxococcales</taxon>
        <taxon>Cystobacterineae</taxon>
        <taxon>Myxococcaceae</taxon>
        <taxon>Corallococcus</taxon>
    </lineage>
</organism>
<evidence type="ECO:0000313" key="2">
    <source>
        <dbReference type="EMBL" id="GMU07542.1"/>
    </source>
</evidence>
<sequence>MVPPPPASSRGSHAPNIPTATTPPSHRRMPIILSPAVPALSHTPRPNTTGRAGQDVNALGGIHARPCPGARTGVQRLRRFSSLRQTLQGPSDLRSMSCGDCGKNITQRESSQ</sequence>
<feature type="region of interest" description="Disordered" evidence="1">
    <location>
        <begin position="1"/>
        <end position="72"/>
    </location>
</feature>
<gene>
    <name evidence="2" type="ORF">ASNO1_37950</name>
</gene>
<keyword evidence="3" id="KW-1185">Reference proteome</keyword>
<dbReference type="EMBL" id="BTTX01000003">
    <property type="protein sequence ID" value="GMU07542.1"/>
    <property type="molecule type" value="Genomic_DNA"/>
</dbReference>
<comment type="caution">
    <text evidence="2">The sequence shown here is derived from an EMBL/GenBank/DDBJ whole genome shotgun (WGS) entry which is preliminary data.</text>
</comment>
<reference evidence="2 3" key="1">
    <citation type="journal article" date="2024" name="Arch. Microbiol.">
        <title>Corallococcus caeni sp. nov., a novel myxobacterium isolated from activated sludge.</title>
        <authorList>
            <person name="Tomita S."/>
            <person name="Nakai R."/>
            <person name="Kuroda K."/>
            <person name="Kurashita H."/>
            <person name="Hatamoto M."/>
            <person name="Yamaguchi T."/>
            <person name="Narihiro T."/>
        </authorList>
    </citation>
    <scope>NUCLEOTIDE SEQUENCE [LARGE SCALE GENOMIC DNA]</scope>
    <source>
        <strain evidence="2 3">NO1</strain>
    </source>
</reference>